<sequence>MRVGRGRDGGTAILSRHVAWPWSLPRGFRLAGRDGPLTVLPQAAGAALLPGDHWRHRIAVEDGHLHLVTAGAGLAHSGGPSRVNWQVSVAAAGRLAMLPDPWVLSPGAQMHQRQEIDLGPGADLAVMDGFCLRGGGAAWRSETVIRRGGRILLRDDQRVDPDQLARIAGLPGGMTAFGQILLVTDRALPGIGPGPSDADGVWGAASVLRGDAGILVRLAAVSGGALSAALDLWRARLRAAF</sequence>
<proteinExistence type="predicted"/>
<protein>
    <submittedName>
        <fullName evidence="2">Urease accessory protein UreD</fullName>
    </submittedName>
</protein>
<dbReference type="Proteomes" id="UP000481417">
    <property type="component" value="Unassembled WGS sequence"/>
</dbReference>
<organism evidence="2 3">
    <name type="scientific">Paracoccus lichenicola</name>
    <dbReference type="NCBI Taxonomy" id="2665644"/>
    <lineage>
        <taxon>Bacteria</taxon>
        <taxon>Pseudomonadati</taxon>
        <taxon>Pseudomonadota</taxon>
        <taxon>Alphaproteobacteria</taxon>
        <taxon>Rhodobacterales</taxon>
        <taxon>Paracoccaceae</taxon>
        <taxon>Paracoccus</taxon>
    </lineage>
</organism>
<keyword evidence="3" id="KW-1185">Reference proteome</keyword>
<comment type="caution">
    <text evidence="2">The sequence shown here is derived from an EMBL/GenBank/DDBJ whole genome shotgun (WGS) entry which is preliminary data.</text>
</comment>
<gene>
    <name evidence="2" type="ORF">GIY56_14390</name>
</gene>
<dbReference type="GO" id="GO:0016151">
    <property type="term" value="F:nickel cation binding"/>
    <property type="evidence" value="ECO:0007669"/>
    <property type="project" value="InterPro"/>
</dbReference>
<evidence type="ECO:0000256" key="1">
    <source>
        <dbReference type="ARBA" id="ARBA00023186"/>
    </source>
</evidence>
<evidence type="ECO:0000313" key="2">
    <source>
        <dbReference type="EMBL" id="MTE01474.1"/>
    </source>
</evidence>
<reference evidence="2 3" key="1">
    <citation type="submission" date="2019-11" db="EMBL/GenBank/DDBJ databases">
        <authorList>
            <person name="Lang L."/>
        </authorList>
    </citation>
    <scope>NUCLEOTIDE SEQUENCE [LARGE SCALE GENOMIC DNA]</scope>
    <source>
        <strain evidence="2 3">YIM 132242</strain>
    </source>
</reference>
<accession>A0A6L6HQL3</accession>
<dbReference type="InterPro" id="IPR002669">
    <property type="entry name" value="UreD"/>
</dbReference>
<evidence type="ECO:0000313" key="3">
    <source>
        <dbReference type="Proteomes" id="UP000481417"/>
    </source>
</evidence>
<dbReference type="Pfam" id="PF01774">
    <property type="entry name" value="UreD"/>
    <property type="match status" value="1"/>
</dbReference>
<keyword evidence="1" id="KW-0143">Chaperone</keyword>
<dbReference type="EMBL" id="WMBT01000010">
    <property type="protein sequence ID" value="MTE01474.1"/>
    <property type="molecule type" value="Genomic_DNA"/>
</dbReference>
<name>A0A6L6HQL3_9RHOB</name>
<dbReference type="AlphaFoldDB" id="A0A6L6HQL3"/>